<dbReference type="InterPro" id="IPR011990">
    <property type="entry name" value="TPR-like_helical_dom_sf"/>
</dbReference>
<dbReference type="Pfam" id="PF17874">
    <property type="entry name" value="TPR_MalT"/>
    <property type="match status" value="1"/>
</dbReference>
<dbReference type="InterPro" id="IPR003594">
    <property type="entry name" value="HATPase_dom"/>
</dbReference>
<dbReference type="Gene3D" id="1.25.40.10">
    <property type="entry name" value="Tetratricopeptide repeat domain"/>
    <property type="match status" value="1"/>
</dbReference>
<dbReference type="InterPro" id="IPR041617">
    <property type="entry name" value="TPR_MalT"/>
</dbReference>
<dbReference type="SUPFAM" id="SSF55874">
    <property type="entry name" value="ATPase domain of HSP90 chaperone/DNA topoisomerase II/histidine kinase"/>
    <property type="match status" value="1"/>
</dbReference>
<dbReference type="InterPro" id="IPR019734">
    <property type="entry name" value="TPR_rpt"/>
</dbReference>
<reference evidence="10" key="1">
    <citation type="journal article" date="2019" name="Int. J. Syst. Evol. Microbiol.">
        <title>The Global Catalogue of Microorganisms (GCM) 10K type strain sequencing project: providing services to taxonomists for standard genome sequencing and annotation.</title>
        <authorList>
            <consortium name="The Broad Institute Genomics Platform"/>
            <consortium name="The Broad Institute Genome Sequencing Center for Infectious Disease"/>
            <person name="Wu L."/>
            <person name="Ma J."/>
        </authorList>
    </citation>
    <scope>NUCLEOTIDE SEQUENCE [LARGE SCALE GENOMIC DNA]</scope>
    <source>
        <strain evidence="10">JCM 17841</strain>
    </source>
</reference>
<protein>
    <recommendedName>
        <fullName evidence="2">histidine kinase</fullName>
        <ecNumber evidence="2">2.7.13.3</ecNumber>
    </recommendedName>
</protein>
<dbReference type="SMART" id="SM00387">
    <property type="entry name" value="HATPase_c"/>
    <property type="match status" value="1"/>
</dbReference>
<name>A0ABP8QN66_9BACT</name>
<sequence length="653" mass="72113">MYVSFASRLLWGVLLLGLLPLSGRAQLPATDQRASLRAQLRTLPADTNRVLLLIQLGQQYEASQHDSAKALYRRAGRLSEQLHYPLGVVKYIANYTSVLNTEGRFAESEQLNKQGIALSMQHHFRRYLAVSYGNLANVYLRQEKYPLAIATQLKALPAFEAIHDTASLAMLTNNISVCYQYLHQDAAALRYGQQALALARPLHNDLTLAMINNSLGNAYKGLGRLAEATQALRRSYALGQRLHYVDAQKSAAINLADIEVQQGRPAQAVPLYQTAEQLADSLHDAEGQADAWKGLGRAYFELRQLGPARQYGYRALAAARQLGANKVVLDCYDLLADVAVAQGQLPTGRQLRRRADALGDSMLNTAVVRSAQEVETRYRVQQQRAVVARQQQALAQQRRWLLATGAGVGLLGLLLFTTYRYFRQRHKLDAQRLQTLHAEAEAQRLQALLDGQTQERQRISQEMHDDLGAGLTGIMYLSHALQGPPAQAAPAAARIGEAASQLSAKMNEVIWTLNDAHDTLESLVQYLRLQMAELLDNAGLDYQFETDDDLPAMHVPKELRRNVYLVVREAVHNAIKHAGGRCVAISMHMQGSELEVCVRDDGRGLPVGDDGPAARPFGNGLANMRQRVAQLGGRLRFDTSNAGTQVCLSVPIL</sequence>
<dbReference type="PANTHER" id="PTHR24421">
    <property type="entry name" value="NITRATE/NITRITE SENSOR PROTEIN NARX-RELATED"/>
    <property type="match status" value="1"/>
</dbReference>
<dbReference type="PANTHER" id="PTHR24421:SF10">
    <property type="entry name" value="NITRATE_NITRITE SENSOR PROTEIN NARQ"/>
    <property type="match status" value="1"/>
</dbReference>
<evidence type="ECO:0000313" key="9">
    <source>
        <dbReference type="EMBL" id="GAA4506338.1"/>
    </source>
</evidence>
<keyword evidence="7" id="KW-0812">Transmembrane</keyword>
<keyword evidence="10" id="KW-1185">Reference proteome</keyword>
<dbReference type="InterPro" id="IPR050482">
    <property type="entry name" value="Sensor_HK_TwoCompSys"/>
</dbReference>
<dbReference type="Pfam" id="PF02518">
    <property type="entry name" value="HATPase_c"/>
    <property type="match status" value="1"/>
</dbReference>
<comment type="catalytic activity">
    <reaction evidence="1">
        <text>ATP + protein L-histidine = ADP + protein N-phospho-L-histidine.</text>
        <dbReference type="EC" id="2.7.13.3"/>
    </reaction>
</comment>
<evidence type="ECO:0000256" key="5">
    <source>
        <dbReference type="ARBA" id="ARBA00023012"/>
    </source>
</evidence>
<keyword evidence="7" id="KW-0472">Membrane</keyword>
<proteinExistence type="predicted"/>
<evidence type="ECO:0000256" key="1">
    <source>
        <dbReference type="ARBA" id="ARBA00000085"/>
    </source>
</evidence>
<gene>
    <name evidence="9" type="ORF">GCM10023172_35480</name>
</gene>
<dbReference type="Gene3D" id="3.30.565.10">
    <property type="entry name" value="Histidine kinase-like ATPase, C-terminal domain"/>
    <property type="match status" value="1"/>
</dbReference>
<dbReference type="CDD" id="cd16917">
    <property type="entry name" value="HATPase_UhpB-NarQ-NarX-like"/>
    <property type="match status" value="1"/>
</dbReference>
<dbReference type="RefSeq" id="WP_208132956.1">
    <property type="nucleotide sequence ID" value="NZ_BAABGQ010000008.1"/>
</dbReference>
<dbReference type="EC" id="2.7.13.3" evidence="2"/>
<evidence type="ECO:0000259" key="8">
    <source>
        <dbReference type="PROSITE" id="PS50109"/>
    </source>
</evidence>
<dbReference type="Gene3D" id="1.20.5.1930">
    <property type="match status" value="1"/>
</dbReference>
<dbReference type="SMART" id="SM00028">
    <property type="entry name" value="TPR"/>
    <property type="match status" value="5"/>
</dbReference>
<keyword evidence="3" id="KW-0808">Transferase</keyword>
<accession>A0ABP8QN66</accession>
<dbReference type="SUPFAM" id="SSF48452">
    <property type="entry name" value="TPR-like"/>
    <property type="match status" value="2"/>
</dbReference>
<dbReference type="EMBL" id="BAABGQ010000008">
    <property type="protein sequence ID" value="GAA4506338.1"/>
    <property type="molecule type" value="Genomic_DNA"/>
</dbReference>
<dbReference type="InterPro" id="IPR036890">
    <property type="entry name" value="HATPase_C_sf"/>
</dbReference>
<evidence type="ECO:0000313" key="10">
    <source>
        <dbReference type="Proteomes" id="UP001501243"/>
    </source>
</evidence>
<feature type="domain" description="Histidine kinase" evidence="8">
    <location>
        <begin position="462"/>
        <end position="653"/>
    </location>
</feature>
<evidence type="ECO:0000256" key="3">
    <source>
        <dbReference type="ARBA" id="ARBA00022679"/>
    </source>
</evidence>
<evidence type="ECO:0000256" key="2">
    <source>
        <dbReference type="ARBA" id="ARBA00012438"/>
    </source>
</evidence>
<feature type="transmembrane region" description="Helical" evidence="7">
    <location>
        <begin position="400"/>
        <end position="422"/>
    </location>
</feature>
<keyword evidence="4" id="KW-0418">Kinase</keyword>
<evidence type="ECO:0000256" key="6">
    <source>
        <dbReference type="SAM" id="Coils"/>
    </source>
</evidence>
<evidence type="ECO:0000256" key="4">
    <source>
        <dbReference type="ARBA" id="ARBA00022777"/>
    </source>
</evidence>
<dbReference type="InterPro" id="IPR005467">
    <property type="entry name" value="His_kinase_dom"/>
</dbReference>
<keyword evidence="7" id="KW-1133">Transmembrane helix</keyword>
<dbReference type="PROSITE" id="PS50109">
    <property type="entry name" value="HIS_KIN"/>
    <property type="match status" value="1"/>
</dbReference>
<keyword evidence="5" id="KW-0902">Two-component regulatory system</keyword>
<keyword evidence="6" id="KW-0175">Coiled coil</keyword>
<comment type="caution">
    <text evidence="9">The sequence shown here is derived from an EMBL/GenBank/DDBJ whole genome shotgun (WGS) entry which is preliminary data.</text>
</comment>
<feature type="coiled-coil region" evidence="6">
    <location>
        <begin position="423"/>
        <end position="462"/>
    </location>
</feature>
<evidence type="ECO:0000256" key="7">
    <source>
        <dbReference type="SAM" id="Phobius"/>
    </source>
</evidence>
<organism evidence="9 10">
    <name type="scientific">Hymenobacter ginsengisoli</name>
    <dbReference type="NCBI Taxonomy" id="1051626"/>
    <lineage>
        <taxon>Bacteria</taxon>
        <taxon>Pseudomonadati</taxon>
        <taxon>Bacteroidota</taxon>
        <taxon>Cytophagia</taxon>
        <taxon>Cytophagales</taxon>
        <taxon>Hymenobacteraceae</taxon>
        <taxon>Hymenobacter</taxon>
    </lineage>
</organism>
<dbReference type="Proteomes" id="UP001501243">
    <property type="component" value="Unassembled WGS sequence"/>
</dbReference>